<proteinExistence type="predicted"/>
<organism evidence="3 4">
    <name type="scientific">Cellulomonas humilata</name>
    <dbReference type="NCBI Taxonomy" id="144055"/>
    <lineage>
        <taxon>Bacteria</taxon>
        <taxon>Bacillati</taxon>
        <taxon>Actinomycetota</taxon>
        <taxon>Actinomycetes</taxon>
        <taxon>Micrococcales</taxon>
        <taxon>Cellulomonadaceae</taxon>
        <taxon>Cellulomonas</taxon>
    </lineage>
</organism>
<sequence>MRTPRRTTIALVSGVSAVAALASCSSGGASPDTADDAVEQPAETAAAEEPEYADGTYTATGSYESPAGPETVGVSITLAGGVVTAVVVTPEATNPASQKFQTQFASGVADAVVGQPIEGLAVDTVSGSSLTPDGFNAAVAEIAADALA</sequence>
<comment type="caution">
    <text evidence="3">The sequence shown here is derived from an EMBL/GenBank/DDBJ whole genome shotgun (WGS) entry which is preliminary data.</text>
</comment>
<keyword evidence="2" id="KW-0732">Signal</keyword>
<feature type="chain" id="PRO_5045881391" evidence="2">
    <location>
        <begin position="23"/>
        <end position="148"/>
    </location>
</feature>
<evidence type="ECO:0000313" key="4">
    <source>
        <dbReference type="Proteomes" id="UP001239626"/>
    </source>
</evidence>
<protein>
    <submittedName>
        <fullName evidence="3">Uncharacterized protein with FMN-binding domain</fullName>
    </submittedName>
</protein>
<accession>A0ABU0EES5</accession>
<evidence type="ECO:0000256" key="1">
    <source>
        <dbReference type="SAM" id="MobiDB-lite"/>
    </source>
</evidence>
<feature type="region of interest" description="Disordered" evidence="1">
    <location>
        <begin position="25"/>
        <end position="70"/>
    </location>
</feature>
<evidence type="ECO:0000256" key="2">
    <source>
        <dbReference type="SAM" id="SignalP"/>
    </source>
</evidence>
<gene>
    <name evidence="3" type="ORF">J2X26_001851</name>
</gene>
<dbReference type="PROSITE" id="PS51257">
    <property type="entry name" value="PROKAR_LIPOPROTEIN"/>
    <property type="match status" value="1"/>
</dbReference>
<dbReference type="RefSeq" id="WP_307491645.1">
    <property type="nucleotide sequence ID" value="NZ_JAUSVB010000002.1"/>
</dbReference>
<dbReference type="Proteomes" id="UP001239626">
    <property type="component" value="Unassembled WGS sequence"/>
</dbReference>
<dbReference type="EMBL" id="JAUSVB010000002">
    <property type="protein sequence ID" value="MDQ0373540.1"/>
    <property type="molecule type" value="Genomic_DNA"/>
</dbReference>
<feature type="signal peptide" evidence="2">
    <location>
        <begin position="1"/>
        <end position="22"/>
    </location>
</feature>
<evidence type="ECO:0000313" key="3">
    <source>
        <dbReference type="EMBL" id="MDQ0373540.1"/>
    </source>
</evidence>
<keyword evidence="4" id="KW-1185">Reference proteome</keyword>
<reference evidence="3 4" key="1">
    <citation type="submission" date="2023-07" db="EMBL/GenBank/DDBJ databases">
        <title>Sorghum-associated microbial communities from plants grown in Nebraska, USA.</title>
        <authorList>
            <person name="Schachtman D."/>
        </authorList>
    </citation>
    <scope>NUCLEOTIDE SEQUENCE [LARGE SCALE GENOMIC DNA]</scope>
    <source>
        <strain evidence="3 4">BE332</strain>
    </source>
</reference>
<name>A0ABU0EES5_9CELL</name>